<name>A0ABT7YY00_9ACTN</name>
<keyword evidence="1" id="KW-0540">Nuclease</keyword>
<dbReference type="InterPro" id="IPR002716">
    <property type="entry name" value="PIN_dom"/>
</dbReference>
<organism evidence="6 7">
    <name type="scientific">Glycomyces tritici</name>
    <dbReference type="NCBI Taxonomy" id="2665176"/>
    <lineage>
        <taxon>Bacteria</taxon>
        <taxon>Bacillati</taxon>
        <taxon>Actinomycetota</taxon>
        <taxon>Actinomycetes</taxon>
        <taxon>Glycomycetales</taxon>
        <taxon>Glycomycetaceae</taxon>
        <taxon>Glycomyces</taxon>
    </lineage>
</organism>
<evidence type="ECO:0000256" key="3">
    <source>
        <dbReference type="ARBA" id="ARBA00022801"/>
    </source>
</evidence>
<dbReference type="SUPFAM" id="SSF88723">
    <property type="entry name" value="PIN domain-like"/>
    <property type="match status" value="1"/>
</dbReference>
<evidence type="ECO:0000313" key="6">
    <source>
        <dbReference type="EMBL" id="MDN3243521.1"/>
    </source>
</evidence>
<dbReference type="Proteomes" id="UP001171902">
    <property type="component" value="Unassembled WGS sequence"/>
</dbReference>
<evidence type="ECO:0000256" key="1">
    <source>
        <dbReference type="ARBA" id="ARBA00022722"/>
    </source>
</evidence>
<comment type="caution">
    <text evidence="6">The sequence shown here is derived from an EMBL/GenBank/DDBJ whole genome shotgun (WGS) entry which is preliminary data.</text>
</comment>
<keyword evidence="4" id="KW-0460">Magnesium</keyword>
<evidence type="ECO:0000313" key="7">
    <source>
        <dbReference type="Proteomes" id="UP001171902"/>
    </source>
</evidence>
<gene>
    <name evidence="6" type="ORF">QWI33_27660</name>
</gene>
<protein>
    <submittedName>
        <fullName evidence="6">PIN domain-containing protein</fullName>
    </submittedName>
</protein>
<keyword evidence="3" id="KW-0378">Hydrolase</keyword>
<reference evidence="6" key="1">
    <citation type="submission" date="2023-06" db="EMBL/GenBank/DDBJ databases">
        <title>Gycomyces niveus sp.nov., a novel actinomycete isolated from soil in Shouguang.</title>
        <authorList>
            <person name="Yang X."/>
            <person name="Zhao J."/>
        </authorList>
    </citation>
    <scope>NUCLEOTIDE SEQUENCE</scope>
    <source>
        <strain evidence="6">NEAU C2</strain>
    </source>
</reference>
<dbReference type="EMBL" id="JAUEMJ010000014">
    <property type="protein sequence ID" value="MDN3243521.1"/>
    <property type="molecule type" value="Genomic_DNA"/>
</dbReference>
<keyword evidence="2" id="KW-0479">Metal-binding</keyword>
<accession>A0ABT7YY00</accession>
<sequence length="118" mass="12991">MQRDPVDDLVDFLRKHPETPLGSSAIGFMETVRGAAEYGQYPNMLSELQSQYAELTVTAEVIEIASTLPRRIRSLDALHLATALSIADYLTAFVSYDRRLIEAARDHGLPAASPGMNL</sequence>
<evidence type="ECO:0000256" key="2">
    <source>
        <dbReference type="ARBA" id="ARBA00022723"/>
    </source>
</evidence>
<proteinExistence type="predicted"/>
<dbReference type="InterPro" id="IPR029060">
    <property type="entry name" value="PIN-like_dom_sf"/>
</dbReference>
<feature type="domain" description="PIN" evidence="5">
    <location>
        <begin position="16"/>
        <end position="104"/>
    </location>
</feature>
<evidence type="ECO:0000256" key="4">
    <source>
        <dbReference type="ARBA" id="ARBA00022842"/>
    </source>
</evidence>
<dbReference type="Gene3D" id="3.40.50.1010">
    <property type="entry name" value="5'-nuclease"/>
    <property type="match status" value="1"/>
</dbReference>
<evidence type="ECO:0000259" key="5">
    <source>
        <dbReference type="Pfam" id="PF01850"/>
    </source>
</evidence>
<keyword evidence="7" id="KW-1185">Reference proteome</keyword>
<dbReference type="Pfam" id="PF01850">
    <property type="entry name" value="PIN"/>
    <property type="match status" value="1"/>
</dbReference>